<dbReference type="Proteomes" id="UP001165405">
    <property type="component" value="Unassembled WGS sequence"/>
</dbReference>
<dbReference type="EMBL" id="JAKGSG010000070">
    <property type="protein sequence ID" value="MCF4123733.1"/>
    <property type="molecule type" value="Genomic_DNA"/>
</dbReference>
<accession>A0AA41U993</accession>
<feature type="region of interest" description="Disordered" evidence="5">
    <location>
        <begin position="101"/>
        <end position="123"/>
    </location>
</feature>
<comment type="subcellular location">
    <subcellularLocation>
        <location evidence="1">Membrane</location>
    </subcellularLocation>
</comment>
<dbReference type="RefSeq" id="WP_236091480.1">
    <property type="nucleotide sequence ID" value="NZ_JAKGSG010000070.1"/>
</dbReference>
<keyword evidence="4 6" id="KW-0472">Membrane</keyword>
<organism evidence="7 8">
    <name type="scientific">Antribacter soli</name>
    <dbReference type="NCBI Taxonomy" id="2910976"/>
    <lineage>
        <taxon>Bacteria</taxon>
        <taxon>Bacillati</taxon>
        <taxon>Actinomycetota</taxon>
        <taxon>Actinomycetes</taxon>
        <taxon>Micrococcales</taxon>
        <taxon>Promicromonosporaceae</taxon>
        <taxon>Antribacter</taxon>
    </lineage>
</organism>
<name>A0AA41U993_9MICO</name>
<evidence type="ECO:0000256" key="5">
    <source>
        <dbReference type="SAM" id="MobiDB-lite"/>
    </source>
</evidence>
<evidence type="ECO:0000256" key="4">
    <source>
        <dbReference type="ARBA" id="ARBA00023136"/>
    </source>
</evidence>
<proteinExistence type="predicted"/>
<evidence type="ECO:0000313" key="8">
    <source>
        <dbReference type="Proteomes" id="UP001165405"/>
    </source>
</evidence>
<evidence type="ECO:0000313" key="7">
    <source>
        <dbReference type="EMBL" id="MCF4123733.1"/>
    </source>
</evidence>
<dbReference type="AlphaFoldDB" id="A0AA41U993"/>
<keyword evidence="2 6" id="KW-0812">Transmembrane</keyword>
<keyword evidence="8" id="KW-1185">Reference proteome</keyword>
<sequence>MTPEEPPPTTAPHMDPVRIPVGLVLAAIVLFWPLAIPAARAANRAAQVQGAGDEEAAAEASRRARRLAVAAVGSGAVMVLAVAGGLVAATVARSASSGPAAEAAEQGPAGFGAPLPEPGALRAPVREGTRTTSVHASDLRVGECSDPEGDVMSDIIFGTDLLVVDVVPCDQLHVAELVDAWSVTPSEWPDEETLHAAVEPDCVAAFEAALGRSDGRSSGLVQTWYPPIGSSGDVRLIYCTFVPPAPVTGSLQDDATELMAGV</sequence>
<gene>
    <name evidence="7" type="ORF">L1785_22495</name>
</gene>
<protein>
    <submittedName>
        <fullName evidence="7">CD225/dispanin family protein</fullName>
    </submittedName>
</protein>
<evidence type="ECO:0000256" key="6">
    <source>
        <dbReference type="SAM" id="Phobius"/>
    </source>
</evidence>
<reference evidence="7" key="1">
    <citation type="submission" date="2022-01" db="EMBL/GenBank/DDBJ databases">
        <title>Antribacter sp. nov., isolated from Guizhou of China.</title>
        <authorList>
            <person name="Chengliang C."/>
            <person name="Ya Z."/>
        </authorList>
    </citation>
    <scope>NUCLEOTIDE SEQUENCE</scope>
    <source>
        <strain evidence="7">KLBMP 9083</strain>
    </source>
</reference>
<dbReference type="Pfam" id="PF04505">
    <property type="entry name" value="CD225"/>
    <property type="match status" value="1"/>
</dbReference>
<feature type="compositionally biased region" description="Low complexity" evidence="5">
    <location>
        <begin position="101"/>
        <end position="114"/>
    </location>
</feature>
<feature type="transmembrane region" description="Helical" evidence="6">
    <location>
        <begin position="20"/>
        <end position="39"/>
    </location>
</feature>
<dbReference type="GO" id="GO:0016020">
    <property type="term" value="C:membrane"/>
    <property type="evidence" value="ECO:0007669"/>
    <property type="project" value="UniProtKB-SubCell"/>
</dbReference>
<keyword evidence="3 6" id="KW-1133">Transmembrane helix</keyword>
<feature type="transmembrane region" description="Helical" evidence="6">
    <location>
        <begin position="67"/>
        <end position="89"/>
    </location>
</feature>
<dbReference type="InterPro" id="IPR007593">
    <property type="entry name" value="CD225/Dispanin_fam"/>
</dbReference>
<evidence type="ECO:0000256" key="3">
    <source>
        <dbReference type="ARBA" id="ARBA00022989"/>
    </source>
</evidence>
<evidence type="ECO:0000256" key="2">
    <source>
        <dbReference type="ARBA" id="ARBA00022692"/>
    </source>
</evidence>
<comment type="caution">
    <text evidence="7">The sequence shown here is derived from an EMBL/GenBank/DDBJ whole genome shotgun (WGS) entry which is preliminary data.</text>
</comment>
<evidence type="ECO:0000256" key="1">
    <source>
        <dbReference type="ARBA" id="ARBA00004370"/>
    </source>
</evidence>